<feature type="signal peptide" evidence="1">
    <location>
        <begin position="1"/>
        <end position="19"/>
    </location>
</feature>
<evidence type="ECO:0000256" key="1">
    <source>
        <dbReference type="SAM" id="SignalP"/>
    </source>
</evidence>
<keyword evidence="1" id="KW-0732">Signal</keyword>
<feature type="chain" id="PRO_5030743653" evidence="1">
    <location>
        <begin position="20"/>
        <end position="181"/>
    </location>
</feature>
<reference evidence="2" key="1">
    <citation type="submission" date="2021-01" db="EMBL/GenBank/DDBJ databases">
        <authorList>
            <person name="Corre E."/>
            <person name="Pelletier E."/>
            <person name="Niang G."/>
            <person name="Scheremetjew M."/>
            <person name="Finn R."/>
            <person name="Kale V."/>
            <person name="Holt S."/>
            <person name="Cochrane G."/>
            <person name="Meng A."/>
            <person name="Brown T."/>
            <person name="Cohen L."/>
        </authorList>
    </citation>
    <scope>NUCLEOTIDE SEQUENCE</scope>
    <source>
        <strain evidence="2">CCMP127</strain>
    </source>
</reference>
<evidence type="ECO:0000313" key="2">
    <source>
        <dbReference type="EMBL" id="CAE0421169.1"/>
    </source>
</evidence>
<dbReference type="AlphaFoldDB" id="A0A7S3PDV6"/>
<sequence length="181" mass="18697">MKLATTIIGCLCLAGGARGKRGGEFNVQYLSLAEDGSVGQVACENTGEVICSTAILAGDFEGTAKVRFTQFDLNPFTGLGAYSGEIDLCVDGVLNGGKQNLLRKAGCTTGTLSNGSLAFAGLTSDGQPVFAVRSEVSTSGGDGYFKKLECDIVNTGSIDPSRAPYGEVLDMAITCTFNPKI</sequence>
<accession>A0A7S3PDV6</accession>
<name>A0A7S3PDV6_9STRA</name>
<organism evidence="2">
    <name type="scientific">Amphora coffeiformis</name>
    <dbReference type="NCBI Taxonomy" id="265554"/>
    <lineage>
        <taxon>Eukaryota</taxon>
        <taxon>Sar</taxon>
        <taxon>Stramenopiles</taxon>
        <taxon>Ochrophyta</taxon>
        <taxon>Bacillariophyta</taxon>
        <taxon>Bacillariophyceae</taxon>
        <taxon>Bacillariophycidae</taxon>
        <taxon>Thalassiophysales</taxon>
        <taxon>Catenulaceae</taxon>
        <taxon>Amphora</taxon>
    </lineage>
</organism>
<gene>
    <name evidence="2" type="ORF">ACOF00016_LOCUS17818</name>
</gene>
<proteinExistence type="predicted"/>
<dbReference type="EMBL" id="HBIM01024066">
    <property type="protein sequence ID" value="CAE0421169.1"/>
    <property type="molecule type" value="Transcribed_RNA"/>
</dbReference>
<protein>
    <submittedName>
        <fullName evidence="2">Uncharacterized protein</fullName>
    </submittedName>
</protein>